<dbReference type="OrthoDB" id="9807209at2"/>
<evidence type="ECO:0000313" key="1">
    <source>
        <dbReference type="EMBL" id="SEA55576.1"/>
    </source>
</evidence>
<proteinExistence type="predicted"/>
<organism evidence="1 2">
    <name type="scientific">Marinobacterium iners DSM 11526</name>
    <dbReference type="NCBI Taxonomy" id="1122198"/>
    <lineage>
        <taxon>Bacteria</taxon>
        <taxon>Pseudomonadati</taxon>
        <taxon>Pseudomonadota</taxon>
        <taxon>Gammaproteobacteria</taxon>
        <taxon>Oceanospirillales</taxon>
        <taxon>Oceanospirillaceae</taxon>
        <taxon>Marinobacterium</taxon>
    </lineage>
</organism>
<dbReference type="RefSeq" id="WP_091825024.1">
    <property type="nucleotide sequence ID" value="NZ_FNRJ01000004.1"/>
</dbReference>
<dbReference type="AlphaFoldDB" id="A0A1H4C5D4"/>
<dbReference type="Pfam" id="PF13692">
    <property type="entry name" value="Glyco_trans_1_4"/>
    <property type="match status" value="1"/>
</dbReference>
<dbReference type="GO" id="GO:0016740">
    <property type="term" value="F:transferase activity"/>
    <property type="evidence" value="ECO:0007669"/>
    <property type="project" value="UniProtKB-KW"/>
</dbReference>
<reference evidence="2" key="1">
    <citation type="submission" date="2016-10" db="EMBL/GenBank/DDBJ databases">
        <authorList>
            <person name="Varghese N."/>
            <person name="Submissions S."/>
        </authorList>
    </citation>
    <scope>NUCLEOTIDE SEQUENCE [LARGE SCALE GENOMIC DNA]</scope>
    <source>
        <strain evidence="2">DSM 11526</strain>
    </source>
</reference>
<dbReference type="SUPFAM" id="SSF53756">
    <property type="entry name" value="UDP-Glycosyltransferase/glycogen phosphorylase"/>
    <property type="match status" value="1"/>
</dbReference>
<gene>
    <name evidence="1" type="ORF">SAMN02745729_104189</name>
</gene>
<dbReference type="Proteomes" id="UP000242469">
    <property type="component" value="Unassembled WGS sequence"/>
</dbReference>
<dbReference type="EMBL" id="FNRJ01000004">
    <property type="protein sequence ID" value="SEA55576.1"/>
    <property type="molecule type" value="Genomic_DNA"/>
</dbReference>
<protein>
    <submittedName>
        <fullName evidence="1">Glycosyltransferase involved in cell wall bisynthesis</fullName>
    </submittedName>
</protein>
<name>A0A1H4C5D4_9GAMM</name>
<evidence type="ECO:0000313" key="2">
    <source>
        <dbReference type="Proteomes" id="UP000242469"/>
    </source>
</evidence>
<dbReference type="Gene3D" id="3.40.50.2000">
    <property type="entry name" value="Glycogen Phosphorylase B"/>
    <property type="match status" value="1"/>
</dbReference>
<keyword evidence="1" id="KW-0808">Transferase</keyword>
<keyword evidence="2" id="KW-1185">Reference proteome</keyword>
<sequence length="413" mass="46815">MNVLVVGYVWPEPASSAAGYRMLALLDAFRDQGWTVTFASPAEKSIHRANLPARGINEVNIALNCSSFDDFIRVLQPDLVMFDRFMMEEQFGWRVEKHCPEAIRLLDTEDLSCLRHARHQACKHSGEVSLTVGPDLLFSDHAKREVAAILRSDLTLMISRAEIELLTSTFKVDPALLHYSPFMLPPLNRKETEQLPTFEQREHFLAIGNFRHAPNWDAVLWLKQSIWPLVRQQLPQAELHIYGAYPPPKATALHNPKQGFLVKGWAEDAHEVMRKARINLAPLRFGAGLKGKLVDALACGTPSVTTSVGAEGMADTDTWPAPVADDAEAFSTTAIALYRDSPQWRACQQQGFELHDRHFQFQRHADALISRLNLLRADLEQHRLDNFTGAMLRHHTLKSTQYMAQWIEAKQRK</sequence>
<dbReference type="STRING" id="1122198.SAMN02745729_104189"/>
<accession>A0A1H4C5D4</accession>